<proteinExistence type="predicted"/>
<dbReference type="EMBL" id="JAUJEB010000001">
    <property type="protein sequence ID" value="MDN5212971.1"/>
    <property type="molecule type" value="Genomic_DNA"/>
</dbReference>
<reference evidence="2" key="1">
    <citation type="submission" date="2023-06" db="EMBL/GenBank/DDBJ databases">
        <title>Genomic of Agaribacillus aureum.</title>
        <authorList>
            <person name="Wang G."/>
        </authorList>
    </citation>
    <scope>NUCLEOTIDE SEQUENCE</scope>
    <source>
        <strain evidence="2">BMA12</strain>
    </source>
</reference>
<protein>
    <recommendedName>
        <fullName evidence="4">Secreted protein</fullName>
    </recommendedName>
</protein>
<dbReference type="Proteomes" id="UP001172083">
    <property type="component" value="Unassembled WGS sequence"/>
</dbReference>
<evidence type="ECO:0000313" key="2">
    <source>
        <dbReference type="EMBL" id="MDN5212971.1"/>
    </source>
</evidence>
<evidence type="ECO:0000313" key="3">
    <source>
        <dbReference type="Proteomes" id="UP001172083"/>
    </source>
</evidence>
<comment type="caution">
    <text evidence="2">The sequence shown here is derived from an EMBL/GenBank/DDBJ whole genome shotgun (WGS) entry which is preliminary data.</text>
</comment>
<accession>A0ABT8L6Y1</accession>
<name>A0ABT8L6Y1_9BACT</name>
<keyword evidence="1" id="KW-0732">Signal</keyword>
<organism evidence="2 3">
    <name type="scientific">Agaribacillus aureus</name>
    <dbReference type="NCBI Taxonomy" id="3051825"/>
    <lineage>
        <taxon>Bacteria</taxon>
        <taxon>Pseudomonadati</taxon>
        <taxon>Bacteroidota</taxon>
        <taxon>Cytophagia</taxon>
        <taxon>Cytophagales</taxon>
        <taxon>Splendidivirgaceae</taxon>
        <taxon>Agaribacillus</taxon>
    </lineage>
</organism>
<sequence>MKPKLKNVLLGILIMTGTVITTDLMAQSSCSPGKEGNVAACAKGQKAGVASTSGCSPSGCRGAKTKFGEAKIISTLRLDLIALKADMEKSSEPAFSSRSYDIHDIIGETDEESLAIIVREVKLIETAFTEKLNHQFTAFTLPKSKAKQVRYLSVRIQDLQKLL</sequence>
<evidence type="ECO:0008006" key="4">
    <source>
        <dbReference type="Google" id="ProtNLM"/>
    </source>
</evidence>
<feature type="chain" id="PRO_5045214865" description="Secreted protein" evidence="1">
    <location>
        <begin position="22"/>
        <end position="163"/>
    </location>
</feature>
<feature type="signal peptide" evidence="1">
    <location>
        <begin position="1"/>
        <end position="21"/>
    </location>
</feature>
<keyword evidence="3" id="KW-1185">Reference proteome</keyword>
<dbReference type="RefSeq" id="WP_346758288.1">
    <property type="nucleotide sequence ID" value="NZ_JAUJEB010000001.1"/>
</dbReference>
<evidence type="ECO:0000256" key="1">
    <source>
        <dbReference type="SAM" id="SignalP"/>
    </source>
</evidence>
<gene>
    <name evidence="2" type="ORF">QQ020_12970</name>
</gene>